<evidence type="ECO:0000313" key="2">
    <source>
        <dbReference type="EMBL" id="MBC6610482.1"/>
    </source>
</evidence>
<keyword evidence="3" id="KW-1185">Reference proteome</keyword>
<name>A0ABR7MIQ1_9BACT</name>
<feature type="chain" id="PRO_5047287946" evidence="1">
    <location>
        <begin position="20"/>
        <end position="142"/>
    </location>
</feature>
<protein>
    <submittedName>
        <fullName evidence="2">Uncharacterized protein</fullName>
    </submittedName>
</protein>
<evidence type="ECO:0000313" key="3">
    <source>
        <dbReference type="Proteomes" id="UP000622017"/>
    </source>
</evidence>
<reference evidence="2 3" key="1">
    <citation type="submission" date="2020-08" db="EMBL/GenBank/DDBJ databases">
        <title>Hymenobacter sp.</title>
        <authorList>
            <person name="Kim M.K."/>
        </authorList>
    </citation>
    <scope>NUCLEOTIDE SEQUENCE [LARGE SCALE GENOMIC DNA]</scope>
    <source>
        <strain evidence="2 3">BT507</strain>
    </source>
</reference>
<feature type="signal peptide" evidence="1">
    <location>
        <begin position="1"/>
        <end position="19"/>
    </location>
</feature>
<accession>A0ABR7MIQ1</accession>
<dbReference type="RefSeq" id="WP_187318781.1">
    <property type="nucleotide sequence ID" value="NZ_JACSCY010000003.1"/>
</dbReference>
<keyword evidence="1" id="KW-0732">Signal</keyword>
<evidence type="ECO:0000256" key="1">
    <source>
        <dbReference type="SAM" id="SignalP"/>
    </source>
</evidence>
<gene>
    <name evidence="2" type="ORF">H8B15_06090</name>
</gene>
<organism evidence="2 3">
    <name type="scientific">Hymenobacter citatus</name>
    <dbReference type="NCBI Taxonomy" id="2763506"/>
    <lineage>
        <taxon>Bacteria</taxon>
        <taxon>Pseudomonadati</taxon>
        <taxon>Bacteroidota</taxon>
        <taxon>Cytophagia</taxon>
        <taxon>Cytophagales</taxon>
        <taxon>Hymenobacteraceae</taxon>
        <taxon>Hymenobacter</taxon>
    </lineage>
</organism>
<sequence length="142" mass="15452">MKKIYLLLAMCGAGLSAHAQLNVAYHQSGLPFASVSYDFGRFHPDFRVGTDAFTSSLDPELTLNYKFVNKEDYYVYGGLGARTNNLAGAVVPVGIVVFPFAKKRLGFHTELSVIGISEDAAVLRGSWGIKFRFGRAEEGPGI</sequence>
<dbReference type="Proteomes" id="UP000622017">
    <property type="component" value="Unassembled WGS sequence"/>
</dbReference>
<comment type="caution">
    <text evidence="2">The sequence shown here is derived from an EMBL/GenBank/DDBJ whole genome shotgun (WGS) entry which is preliminary data.</text>
</comment>
<proteinExistence type="predicted"/>
<dbReference type="EMBL" id="JACSCY010000003">
    <property type="protein sequence ID" value="MBC6610482.1"/>
    <property type="molecule type" value="Genomic_DNA"/>
</dbReference>